<evidence type="ECO:0000259" key="1">
    <source>
        <dbReference type="Pfam" id="PF01416"/>
    </source>
</evidence>
<gene>
    <name evidence="2" type="ORF">S03H2_38200</name>
</gene>
<dbReference type="SUPFAM" id="SSF55120">
    <property type="entry name" value="Pseudouridine synthase"/>
    <property type="match status" value="1"/>
</dbReference>
<dbReference type="InterPro" id="IPR020095">
    <property type="entry name" value="PsdUridine_synth_TruA_C"/>
</dbReference>
<feature type="non-terminal residue" evidence="2">
    <location>
        <position position="1"/>
    </location>
</feature>
<dbReference type="GO" id="GO:0003723">
    <property type="term" value="F:RNA binding"/>
    <property type="evidence" value="ECO:0007669"/>
    <property type="project" value="InterPro"/>
</dbReference>
<organism evidence="2">
    <name type="scientific">marine sediment metagenome</name>
    <dbReference type="NCBI Taxonomy" id="412755"/>
    <lineage>
        <taxon>unclassified sequences</taxon>
        <taxon>metagenomes</taxon>
        <taxon>ecological metagenomes</taxon>
    </lineage>
</organism>
<name>X1GB02_9ZZZZ</name>
<dbReference type="Pfam" id="PF01416">
    <property type="entry name" value="PseudoU_synth_1"/>
    <property type="match status" value="1"/>
</dbReference>
<dbReference type="InterPro" id="IPR020103">
    <property type="entry name" value="PsdUridine_synth_cat_dom_sf"/>
</dbReference>
<reference evidence="2" key="1">
    <citation type="journal article" date="2014" name="Front. Microbiol.">
        <title>High frequency of phylogenetically diverse reductive dehalogenase-homologous genes in deep subseafloor sedimentary metagenomes.</title>
        <authorList>
            <person name="Kawai M."/>
            <person name="Futagami T."/>
            <person name="Toyoda A."/>
            <person name="Takaki Y."/>
            <person name="Nishi S."/>
            <person name="Hori S."/>
            <person name="Arai W."/>
            <person name="Tsubouchi T."/>
            <person name="Morono Y."/>
            <person name="Uchiyama I."/>
            <person name="Ito T."/>
            <person name="Fujiyama A."/>
            <person name="Inagaki F."/>
            <person name="Takami H."/>
        </authorList>
    </citation>
    <scope>NUCLEOTIDE SEQUENCE</scope>
    <source>
        <strain evidence="2">Expedition CK06-06</strain>
    </source>
</reference>
<sequence>IVGTLIEVGLSKREPYEILQILEKKQRIFAGKVAEAKGLYLTKINY</sequence>
<proteinExistence type="predicted"/>
<comment type="caution">
    <text evidence="2">The sequence shown here is derived from an EMBL/GenBank/DDBJ whole genome shotgun (WGS) entry which is preliminary data.</text>
</comment>
<dbReference type="Gene3D" id="3.30.70.660">
    <property type="entry name" value="Pseudouridine synthase I, catalytic domain, C-terminal subdomain"/>
    <property type="match status" value="1"/>
</dbReference>
<accession>X1GB02</accession>
<protein>
    <recommendedName>
        <fullName evidence="1">Pseudouridine synthase I TruA alpha/beta domain-containing protein</fullName>
    </recommendedName>
</protein>
<dbReference type="GO" id="GO:0001522">
    <property type="term" value="P:pseudouridine synthesis"/>
    <property type="evidence" value="ECO:0007669"/>
    <property type="project" value="InterPro"/>
</dbReference>
<dbReference type="GO" id="GO:0009982">
    <property type="term" value="F:pseudouridine synthase activity"/>
    <property type="evidence" value="ECO:0007669"/>
    <property type="project" value="InterPro"/>
</dbReference>
<evidence type="ECO:0000313" key="2">
    <source>
        <dbReference type="EMBL" id="GAH54412.1"/>
    </source>
</evidence>
<dbReference type="AlphaFoldDB" id="X1GB02"/>
<dbReference type="InterPro" id="IPR020097">
    <property type="entry name" value="PsdUridine_synth_TruA_a/b_dom"/>
</dbReference>
<feature type="domain" description="Pseudouridine synthase I TruA alpha/beta" evidence="1">
    <location>
        <begin position="1"/>
        <end position="46"/>
    </location>
</feature>
<dbReference type="EMBL" id="BARU01023551">
    <property type="protein sequence ID" value="GAH54412.1"/>
    <property type="molecule type" value="Genomic_DNA"/>
</dbReference>